<dbReference type="RefSeq" id="WP_038466273.1">
    <property type="nucleotide sequence ID" value="NZ_CP008941.1"/>
</dbReference>
<dbReference type="Proteomes" id="UP000028926">
    <property type="component" value="Chromosome"/>
</dbReference>
<sequence>MSVHAVINNFIRTQFIFKKIRKCLIKFFYLTSISILSHASEVAHPDIMEVLVRIETKRVATDQAHVSLYDTRLPIYSSDLSDHGVKEITLIFEGLMRKAGLIEVTPLLSPQQIIYKHQFMTINQEVKLPAPGDTLHPFGLGGFWKPGCDLGAIEQFYIRFYESDEEIRYILQPLTYWQAKGSKPPLLTSPDNTSTTIDPILQQPLSLVDAIREGRCTLKLNKGTNEEEQGSAIYSSFDIQRHGLTYAWISFIRNKST</sequence>
<evidence type="ECO:0000313" key="1">
    <source>
        <dbReference type="EMBL" id="AIK97135.1"/>
    </source>
</evidence>
<accession>A0A077B2C1</accession>
<dbReference type="HOGENOM" id="CLU_1080481_0_0_5"/>
<evidence type="ECO:0000313" key="2">
    <source>
        <dbReference type="Proteomes" id="UP000028926"/>
    </source>
</evidence>
<dbReference type="eggNOG" id="ENOG5031BJD">
    <property type="taxonomic scope" value="Bacteria"/>
</dbReference>
<dbReference type="EMBL" id="CP008941">
    <property type="protein sequence ID" value="AIK97135.1"/>
    <property type="molecule type" value="Genomic_DNA"/>
</dbReference>
<gene>
    <name evidence="1" type="ORF">ID47_10955</name>
</gene>
<name>A0A077B2C1_9PROT</name>
<organism evidence="1 2">
    <name type="scientific">Candidatus Odyssella acanthamoebae</name>
    <dbReference type="NCBI Taxonomy" id="91604"/>
    <lineage>
        <taxon>Bacteria</taxon>
        <taxon>Pseudomonadati</taxon>
        <taxon>Pseudomonadota</taxon>
        <taxon>Alphaproteobacteria</taxon>
        <taxon>Holosporales</taxon>
        <taxon>Candidatus Paracaedibacteraceae</taxon>
        <taxon>Candidatus Odyssella</taxon>
    </lineage>
</organism>
<protein>
    <submittedName>
        <fullName evidence="1">Uncharacterized protein</fullName>
    </submittedName>
</protein>
<dbReference type="KEGG" id="paca:ID47_10955"/>
<proteinExistence type="predicted"/>
<reference evidence="1 2" key="1">
    <citation type="submission" date="2014-07" db="EMBL/GenBank/DDBJ databases">
        <title>Comparative genomic insights into amoeba endosymbionts belonging to the families of Holosporaceae and Candidatus Midichloriaceae within Rickettsiales.</title>
        <authorList>
            <person name="Wang Z."/>
            <person name="Wu M."/>
        </authorList>
    </citation>
    <scope>NUCLEOTIDE SEQUENCE [LARGE SCALE GENOMIC DNA]</scope>
    <source>
        <strain evidence="1">PRA3</strain>
    </source>
</reference>
<dbReference type="OrthoDB" id="9862525at2"/>
<keyword evidence="2" id="KW-1185">Reference proteome</keyword>
<dbReference type="AlphaFoldDB" id="A0A077B2C1"/>